<dbReference type="InterPro" id="IPR001955">
    <property type="entry name" value="Pancreatic_hormone-like"/>
</dbReference>
<dbReference type="AlphaFoldDB" id="E3CTL5"/>
<keyword evidence="3" id="KW-0964">Secreted</keyword>
<sequence>MYFLQKFFILSISLTLCVICFNRNVSGLTKQKYSLFSGPEDLRNYLRQLNEYIALSSRPRYGKRNEWTSISE</sequence>
<comment type="subcellular location">
    <subcellularLocation>
        <location evidence="1">Secreted</location>
    </subcellularLocation>
</comment>
<dbReference type="Pfam" id="PF00159">
    <property type="entry name" value="Hormone_3"/>
    <property type="match status" value="1"/>
</dbReference>
<dbReference type="PROSITE" id="PS50276">
    <property type="entry name" value="PANCREATIC_HORMONE_2"/>
    <property type="match status" value="1"/>
</dbReference>
<dbReference type="EMBL" id="BK007040">
    <property type="protein sequence ID" value="DAA33929.1"/>
    <property type="molecule type" value="mRNA"/>
</dbReference>
<organism evidence="4">
    <name type="scientific">Schmidtea mediterranea</name>
    <name type="common">Freshwater planarian flatworm</name>
    <dbReference type="NCBI Taxonomy" id="79327"/>
    <lineage>
        <taxon>Eukaryota</taxon>
        <taxon>Metazoa</taxon>
        <taxon>Spiralia</taxon>
        <taxon>Lophotrochozoa</taxon>
        <taxon>Platyhelminthes</taxon>
        <taxon>Rhabditophora</taxon>
        <taxon>Seriata</taxon>
        <taxon>Tricladida</taxon>
        <taxon>Continenticola</taxon>
        <taxon>Geoplanoidea</taxon>
        <taxon>Dugesiidae</taxon>
        <taxon>Schmidtea</taxon>
    </lineage>
</organism>
<name>E3CTL5_SCHMD</name>
<accession>E3CTL5</accession>
<comment type="similarity">
    <text evidence="2">Belongs to the NPY family.</text>
</comment>
<keyword evidence="4" id="KW-0527">Neuropeptide</keyword>
<reference evidence="4" key="2">
    <citation type="journal article" date="2010" name="PLoS Biol.">
        <title>Genome-wide analyses reveal a role for peptide hormones in planarian germline development.</title>
        <authorList>
            <person name="Collins J.J."/>
            <person name="Hou X."/>
            <person name="Romanova E.V."/>
            <person name="Lambrus B.G."/>
            <person name="Miller C.M."/>
            <person name="Saberi A."/>
            <person name="Sweedler J.V."/>
            <person name="Newmark P.A."/>
        </authorList>
    </citation>
    <scope>NUCLEOTIDE SEQUENCE</scope>
</reference>
<evidence type="ECO:0000256" key="1">
    <source>
        <dbReference type="ARBA" id="ARBA00004613"/>
    </source>
</evidence>
<dbReference type="GO" id="GO:0005576">
    <property type="term" value="C:extracellular region"/>
    <property type="evidence" value="ECO:0007669"/>
    <property type="project" value="UniProtKB-SubCell"/>
</dbReference>
<proteinExistence type="evidence at transcript level"/>
<reference evidence="4" key="1">
    <citation type="submission" date="2009-12" db="EMBL/GenBank/DDBJ databases">
        <authorList>
            <person name="Collins J."/>
            <person name="Hou X."/>
            <person name="Romanova E.V."/>
            <person name="Miller C.M."/>
            <person name="Lambrus B.G."/>
            <person name="Sweedler J.V."/>
            <person name="Newmark P.A."/>
        </authorList>
    </citation>
    <scope>NUCLEOTIDE SEQUENCE</scope>
</reference>
<evidence type="ECO:0000256" key="3">
    <source>
        <dbReference type="ARBA" id="ARBA00022525"/>
    </source>
</evidence>
<protein>
    <submittedName>
        <fullName evidence="4">Neuropeptide Y prohormone-9</fullName>
    </submittedName>
</protein>
<evidence type="ECO:0000256" key="2">
    <source>
        <dbReference type="ARBA" id="ARBA00010022"/>
    </source>
</evidence>
<dbReference type="GO" id="GO:0007218">
    <property type="term" value="P:neuropeptide signaling pathway"/>
    <property type="evidence" value="ECO:0007669"/>
    <property type="project" value="UniProtKB-KW"/>
</dbReference>
<evidence type="ECO:0000313" key="4">
    <source>
        <dbReference type="EMBL" id="DAA33929.1"/>
    </source>
</evidence>
<dbReference type="GO" id="GO:0005179">
    <property type="term" value="F:hormone activity"/>
    <property type="evidence" value="ECO:0007669"/>
    <property type="project" value="InterPro"/>
</dbReference>